<comment type="caution">
    <text evidence="2">The sequence shown here is derived from an EMBL/GenBank/DDBJ whole genome shotgun (WGS) entry which is preliminary data.</text>
</comment>
<feature type="region of interest" description="Disordered" evidence="1">
    <location>
        <begin position="1"/>
        <end position="43"/>
    </location>
</feature>
<evidence type="ECO:0000313" key="2">
    <source>
        <dbReference type="EMBL" id="KAG6016423.1"/>
    </source>
</evidence>
<name>A0A9P7NFJ7_9HYPO</name>
<proteinExistence type="predicted"/>
<feature type="compositionally biased region" description="Polar residues" evidence="1">
    <location>
        <begin position="1"/>
        <end position="25"/>
    </location>
</feature>
<gene>
    <name evidence="2" type="ORF">E4U43_003665</name>
</gene>
<keyword evidence="3" id="KW-1185">Reference proteome</keyword>
<evidence type="ECO:0000313" key="3">
    <source>
        <dbReference type="Proteomes" id="UP000748025"/>
    </source>
</evidence>
<protein>
    <submittedName>
        <fullName evidence="2">Uncharacterized protein</fullName>
    </submittedName>
</protein>
<reference evidence="2" key="1">
    <citation type="journal article" date="2020" name="bioRxiv">
        <title>Whole genome comparisons of ergot fungi reveals the divergence and evolution of species within the genus Claviceps are the result of varying mechanisms driving genome evolution and host range expansion.</title>
        <authorList>
            <person name="Wyka S.A."/>
            <person name="Mondo S.J."/>
            <person name="Liu M."/>
            <person name="Dettman J."/>
            <person name="Nalam V."/>
            <person name="Broders K.D."/>
        </authorList>
    </citation>
    <scope>NUCLEOTIDE SEQUENCE</scope>
    <source>
        <strain evidence="2">CCC 602</strain>
    </source>
</reference>
<dbReference type="AlphaFoldDB" id="A0A9P7NFJ7"/>
<dbReference type="Proteomes" id="UP000748025">
    <property type="component" value="Unassembled WGS sequence"/>
</dbReference>
<organism evidence="2 3">
    <name type="scientific">Claviceps pusilla</name>
    <dbReference type="NCBI Taxonomy" id="123648"/>
    <lineage>
        <taxon>Eukaryota</taxon>
        <taxon>Fungi</taxon>
        <taxon>Dikarya</taxon>
        <taxon>Ascomycota</taxon>
        <taxon>Pezizomycotina</taxon>
        <taxon>Sordariomycetes</taxon>
        <taxon>Hypocreomycetidae</taxon>
        <taxon>Hypocreales</taxon>
        <taxon>Clavicipitaceae</taxon>
        <taxon>Claviceps</taxon>
    </lineage>
</organism>
<accession>A0A9P7NFJ7</accession>
<sequence length="84" mass="8820">MLTNVQSLTSAGRGSPDTSTASVNGVNGVKQANGVNGVKQTNGVNGVKRLSDVAPRRLPLLLARQSDIFEGRITVSQDAHQLHI</sequence>
<dbReference type="EMBL" id="SRPW01000245">
    <property type="protein sequence ID" value="KAG6016423.1"/>
    <property type="molecule type" value="Genomic_DNA"/>
</dbReference>
<evidence type="ECO:0000256" key="1">
    <source>
        <dbReference type="SAM" id="MobiDB-lite"/>
    </source>
</evidence>